<organism evidence="4">
    <name type="scientific">Guillardia theta (strain CCMP2712)</name>
    <name type="common">Cryptophyte</name>
    <dbReference type="NCBI Taxonomy" id="905079"/>
    <lineage>
        <taxon>Eukaryota</taxon>
        <taxon>Cryptophyceae</taxon>
        <taxon>Pyrenomonadales</taxon>
        <taxon>Geminigeraceae</taxon>
        <taxon>Guillardia</taxon>
    </lineage>
</organism>
<dbReference type="SUPFAM" id="SSF48452">
    <property type="entry name" value="TPR-like"/>
    <property type="match status" value="1"/>
</dbReference>
<dbReference type="KEGG" id="gtt:GUITHDRAFT_99181"/>
<evidence type="ECO:0000256" key="1">
    <source>
        <dbReference type="ARBA" id="ARBA00022803"/>
    </source>
</evidence>
<keyword evidence="3" id="KW-0732">Signal</keyword>
<evidence type="ECO:0000256" key="2">
    <source>
        <dbReference type="SAM" id="MobiDB-lite"/>
    </source>
</evidence>
<dbReference type="Proteomes" id="UP000011087">
    <property type="component" value="Unassembled WGS sequence"/>
</dbReference>
<dbReference type="EMBL" id="JH992965">
    <property type="protein sequence ID" value="EKX55403.1"/>
    <property type="molecule type" value="Genomic_DNA"/>
</dbReference>
<feature type="region of interest" description="Disordered" evidence="2">
    <location>
        <begin position="516"/>
        <end position="594"/>
    </location>
</feature>
<reference evidence="5" key="3">
    <citation type="submission" date="2015-06" db="UniProtKB">
        <authorList>
            <consortium name="EnsemblProtists"/>
        </authorList>
    </citation>
    <scope>IDENTIFICATION</scope>
</reference>
<dbReference type="RefSeq" id="XP_005842383.1">
    <property type="nucleotide sequence ID" value="XM_005842326.1"/>
</dbReference>
<reference evidence="6" key="2">
    <citation type="submission" date="2012-11" db="EMBL/GenBank/DDBJ databases">
        <authorList>
            <person name="Kuo A."/>
            <person name="Curtis B.A."/>
            <person name="Tanifuji G."/>
            <person name="Burki F."/>
            <person name="Gruber A."/>
            <person name="Irimia M."/>
            <person name="Maruyama S."/>
            <person name="Arias M.C."/>
            <person name="Ball S.G."/>
            <person name="Gile G.H."/>
            <person name="Hirakawa Y."/>
            <person name="Hopkins J.F."/>
            <person name="Rensing S.A."/>
            <person name="Schmutz J."/>
            <person name="Symeonidi A."/>
            <person name="Elias M."/>
            <person name="Eveleigh R.J."/>
            <person name="Herman E.K."/>
            <person name="Klute M.J."/>
            <person name="Nakayama T."/>
            <person name="Obornik M."/>
            <person name="Reyes-Prieto A."/>
            <person name="Armbrust E.V."/>
            <person name="Aves S.J."/>
            <person name="Beiko R.G."/>
            <person name="Coutinho P."/>
            <person name="Dacks J.B."/>
            <person name="Durnford D.G."/>
            <person name="Fast N.M."/>
            <person name="Green B.R."/>
            <person name="Grisdale C."/>
            <person name="Hempe F."/>
            <person name="Henrissat B."/>
            <person name="Hoppner M.P."/>
            <person name="Ishida K.-I."/>
            <person name="Kim E."/>
            <person name="Koreny L."/>
            <person name="Kroth P.G."/>
            <person name="Liu Y."/>
            <person name="Malik S.-B."/>
            <person name="Maier U.G."/>
            <person name="McRose D."/>
            <person name="Mock T."/>
            <person name="Neilson J.A."/>
            <person name="Onodera N.T."/>
            <person name="Poole A.M."/>
            <person name="Pritham E.J."/>
            <person name="Richards T.A."/>
            <person name="Rocap G."/>
            <person name="Roy S.W."/>
            <person name="Sarai C."/>
            <person name="Schaack S."/>
            <person name="Shirato S."/>
            <person name="Slamovits C.H."/>
            <person name="Spencer D.F."/>
            <person name="Suzuki S."/>
            <person name="Worden A.Z."/>
            <person name="Zauner S."/>
            <person name="Barry K."/>
            <person name="Bell C."/>
            <person name="Bharti A.K."/>
            <person name="Crow J.A."/>
            <person name="Grimwood J."/>
            <person name="Kramer R."/>
            <person name="Lindquist E."/>
            <person name="Lucas S."/>
            <person name="Salamov A."/>
            <person name="McFadden G.I."/>
            <person name="Lane C.E."/>
            <person name="Keeling P.J."/>
            <person name="Gray M.W."/>
            <person name="Grigoriev I.V."/>
            <person name="Archibald J.M."/>
        </authorList>
    </citation>
    <scope>NUCLEOTIDE SEQUENCE</scope>
    <source>
        <strain evidence="6">CCMP2712</strain>
    </source>
</reference>
<proteinExistence type="predicted"/>
<gene>
    <name evidence="4" type="ORF">GUITHDRAFT_99181</name>
</gene>
<dbReference type="InterPro" id="IPR019734">
    <property type="entry name" value="TPR_rpt"/>
</dbReference>
<feature type="compositionally biased region" description="Basic and acidic residues" evidence="2">
    <location>
        <begin position="530"/>
        <end position="584"/>
    </location>
</feature>
<dbReference type="Pfam" id="PF14559">
    <property type="entry name" value="TPR_19"/>
    <property type="match status" value="1"/>
</dbReference>
<keyword evidence="6" id="KW-1185">Reference proteome</keyword>
<dbReference type="AlphaFoldDB" id="L1K4X6"/>
<evidence type="ECO:0000313" key="4">
    <source>
        <dbReference type="EMBL" id="EKX55403.1"/>
    </source>
</evidence>
<dbReference type="PaxDb" id="55529-EKX55403"/>
<dbReference type="SMART" id="SM00028">
    <property type="entry name" value="TPR"/>
    <property type="match status" value="5"/>
</dbReference>
<evidence type="ECO:0000256" key="3">
    <source>
        <dbReference type="SAM" id="SignalP"/>
    </source>
</evidence>
<evidence type="ECO:0000313" key="5">
    <source>
        <dbReference type="EnsemblProtists" id="EKX55403"/>
    </source>
</evidence>
<dbReference type="GO" id="GO:0051301">
    <property type="term" value="P:cell division"/>
    <property type="evidence" value="ECO:0007669"/>
    <property type="project" value="TreeGrafter"/>
</dbReference>
<dbReference type="Gene3D" id="1.25.40.10">
    <property type="entry name" value="Tetratricopeptide repeat domain"/>
    <property type="match status" value="2"/>
</dbReference>
<dbReference type="InterPro" id="IPR011990">
    <property type="entry name" value="TPR-like_helical_dom_sf"/>
</dbReference>
<feature type="signal peptide" evidence="3">
    <location>
        <begin position="1"/>
        <end position="20"/>
    </location>
</feature>
<dbReference type="PANTHER" id="PTHR12558">
    <property type="entry name" value="CELL DIVISION CYCLE 16,23,27"/>
    <property type="match status" value="1"/>
</dbReference>
<feature type="chain" id="PRO_5008772189" evidence="3">
    <location>
        <begin position="21"/>
        <end position="606"/>
    </location>
</feature>
<dbReference type="SUPFAM" id="SSF81901">
    <property type="entry name" value="HCP-like"/>
    <property type="match status" value="1"/>
</dbReference>
<dbReference type="GeneID" id="17312115"/>
<dbReference type="HOGENOM" id="CLU_450913_0_0_1"/>
<sequence>MKWIVCSLIALACAVPCSLTGTSFEGQAQSAARGSVLNRTLRQRCWEQVARSREKAGSPLKLRGGSWQGGENRLQVLDFPSRSFQRKCYHAAIGEFYARWDPFLEHVSSSEAKCKEGMHVLLLPKEEEEHLSFETRIVGKLVKNEDGSGFKVCFHNFDGQDYVSSLQTFLGKNEAELKSQNAATSDFSELSEGNFVFFEGDAISFCILADIFRLFRVELKTSLLLCQTALKIDSMNVDALAMCGFIEHRYNSNVVKAKEYYEKALEKSPDNVDVLAKYGILLLDENLRCYGKAEQAIEKALAIAPNHTSALCGRAIFVQETCNQYDAAEKIYLEALSRDKYHADALCFYATFVGKAVFKKFDEAEMLYRRVLNISEMFSPAWSFLGLLKHSVHQDYAEAEHCYSHLLLSVKGDHNRAEDLYRRAYEVDPKDAINLCNYAHLVEVFRKDYERAENLYKEALCADPCNVAVLCNYGHLLARSSQDLERAEEMLKKAVRLDPSYEDAVFGLSIIRSKMNARPSKAPTSPSRNPLHEKMYQELQRRRDVRSLQADKKKEDEEQMQRADRMAEMLLKEEEADLEAKRGQGDPQPITPINSRFAFYSTHLKR</sequence>
<dbReference type="STRING" id="905079.L1K4X6"/>
<dbReference type="PANTHER" id="PTHR12558:SF44">
    <property type="entry name" value="TETRATRICOPEPTIDE REPEAT-CONTAINING PROTEIN"/>
    <property type="match status" value="1"/>
</dbReference>
<dbReference type="OrthoDB" id="1924189at2759"/>
<protein>
    <submittedName>
        <fullName evidence="4 5">Uncharacterized protein</fullName>
    </submittedName>
</protein>
<name>L1K4X6_GUITC</name>
<reference evidence="4 6" key="1">
    <citation type="journal article" date="2012" name="Nature">
        <title>Algal genomes reveal evolutionary mosaicism and the fate of nucleomorphs.</title>
        <authorList>
            <consortium name="DOE Joint Genome Institute"/>
            <person name="Curtis B.A."/>
            <person name="Tanifuji G."/>
            <person name="Burki F."/>
            <person name="Gruber A."/>
            <person name="Irimia M."/>
            <person name="Maruyama S."/>
            <person name="Arias M.C."/>
            <person name="Ball S.G."/>
            <person name="Gile G.H."/>
            <person name="Hirakawa Y."/>
            <person name="Hopkins J.F."/>
            <person name="Kuo A."/>
            <person name="Rensing S.A."/>
            <person name="Schmutz J."/>
            <person name="Symeonidi A."/>
            <person name="Elias M."/>
            <person name="Eveleigh R.J."/>
            <person name="Herman E.K."/>
            <person name="Klute M.J."/>
            <person name="Nakayama T."/>
            <person name="Obornik M."/>
            <person name="Reyes-Prieto A."/>
            <person name="Armbrust E.V."/>
            <person name="Aves S.J."/>
            <person name="Beiko R.G."/>
            <person name="Coutinho P."/>
            <person name="Dacks J.B."/>
            <person name="Durnford D.G."/>
            <person name="Fast N.M."/>
            <person name="Green B.R."/>
            <person name="Grisdale C.J."/>
            <person name="Hempel F."/>
            <person name="Henrissat B."/>
            <person name="Hoppner M.P."/>
            <person name="Ishida K."/>
            <person name="Kim E."/>
            <person name="Koreny L."/>
            <person name="Kroth P.G."/>
            <person name="Liu Y."/>
            <person name="Malik S.B."/>
            <person name="Maier U.G."/>
            <person name="McRose D."/>
            <person name="Mock T."/>
            <person name="Neilson J.A."/>
            <person name="Onodera N.T."/>
            <person name="Poole A.M."/>
            <person name="Pritham E.J."/>
            <person name="Richards T.A."/>
            <person name="Rocap G."/>
            <person name="Roy S.W."/>
            <person name="Sarai C."/>
            <person name="Schaack S."/>
            <person name="Shirato S."/>
            <person name="Slamovits C.H."/>
            <person name="Spencer D.F."/>
            <person name="Suzuki S."/>
            <person name="Worden A.Z."/>
            <person name="Zauner S."/>
            <person name="Barry K."/>
            <person name="Bell C."/>
            <person name="Bharti A.K."/>
            <person name="Crow J.A."/>
            <person name="Grimwood J."/>
            <person name="Kramer R."/>
            <person name="Lindquist E."/>
            <person name="Lucas S."/>
            <person name="Salamov A."/>
            <person name="McFadden G.I."/>
            <person name="Lane C.E."/>
            <person name="Keeling P.J."/>
            <person name="Gray M.W."/>
            <person name="Grigoriev I.V."/>
            <person name="Archibald J.M."/>
        </authorList>
    </citation>
    <scope>NUCLEOTIDE SEQUENCE</scope>
    <source>
        <strain evidence="4 6">CCMP2712</strain>
    </source>
</reference>
<dbReference type="Pfam" id="PF13431">
    <property type="entry name" value="TPR_17"/>
    <property type="match status" value="1"/>
</dbReference>
<evidence type="ECO:0000313" key="6">
    <source>
        <dbReference type="Proteomes" id="UP000011087"/>
    </source>
</evidence>
<keyword evidence="1" id="KW-0802">TPR repeat</keyword>
<dbReference type="EnsemblProtists" id="EKX55403">
    <property type="protein sequence ID" value="EKX55403"/>
    <property type="gene ID" value="GUITHDRAFT_99181"/>
</dbReference>
<accession>L1K4X6</accession>